<protein>
    <submittedName>
        <fullName evidence="5">NUDIX hydrolase</fullName>
    </submittedName>
</protein>
<dbReference type="GO" id="GO:0016787">
    <property type="term" value="F:hydrolase activity"/>
    <property type="evidence" value="ECO:0007669"/>
    <property type="project" value="UniProtKB-KW"/>
</dbReference>
<evidence type="ECO:0000256" key="3">
    <source>
        <dbReference type="SAM" id="MobiDB-lite"/>
    </source>
</evidence>
<sequence length="185" mass="20558">MPPTRTHVRTVVDTAPDGHPQERDAPSAAGRPCDEAPEGTELHIIGVHLYLQNSHGQILLGLRHPDSKFGANEWHFLAGHCEREAAIRCLVREAEEEAGLLVDPDSVELVHVIHHSDSPTARPRIGLVFRAHSWSGTPRLLEPDRCVEWRWWDPTDLPAAVVPYSRVAIEGIVAGRLYSETGWGE</sequence>
<evidence type="ECO:0000313" key="6">
    <source>
        <dbReference type="Proteomes" id="UP000004217"/>
    </source>
</evidence>
<keyword evidence="2 5" id="KW-0378">Hydrolase</keyword>
<comment type="caution">
    <text evidence="5">The sequence shown here is derived from an EMBL/GenBank/DDBJ whole genome shotgun (WGS) entry which is preliminary data.</text>
</comment>
<organism evidence="5 6">
    <name type="scientific">Streptomyces zinciresistens K42</name>
    <dbReference type="NCBI Taxonomy" id="700597"/>
    <lineage>
        <taxon>Bacteria</taxon>
        <taxon>Bacillati</taxon>
        <taxon>Actinomycetota</taxon>
        <taxon>Actinomycetes</taxon>
        <taxon>Kitasatosporales</taxon>
        <taxon>Streptomycetaceae</taxon>
        <taxon>Streptomyces</taxon>
    </lineage>
</organism>
<comment type="cofactor">
    <cofactor evidence="1">
        <name>Mg(2+)</name>
        <dbReference type="ChEBI" id="CHEBI:18420"/>
    </cofactor>
</comment>
<gene>
    <name evidence="5" type="ORF">SZN_00865</name>
</gene>
<dbReference type="PANTHER" id="PTHR43046:SF14">
    <property type="entry name" value="MUTT_NUDIX FAMILY PROTEIN"/>
    <property type="match status" value="1"/>
</dbReference>
<name>G2G3X2_9ACTN</name>
<dbReference type="Proteomes" id="UP000004217">
    <property type="component" value="Unassembled WGS sequence"/>
</dbReference>
<dbReference type="Gene3D" id="3.90.79.10">
    <property type="entry name" value="Nucleoside Triphosphate Pyrophosphohydrolase"/>
    <property type="match status" value="1"/>
</dbReference>
<dbReference type="Pfam" id="PF00293">
    <property type="entry name" value="NUDIX"/>
    <property type="match status" value="1"/>
</dbReference>
<dbReference type="PROSITE" id="PS51462">
    <property type="entry name" value="NUDIX"/>
    <property type="match status" value="1"/>
</dbReference>
<evidence type="ECO:0000256" key="1">
    <source>
        <dbReference type="ARBA" id="ARBA00001946"/>
    </source>
</evidence>
<feature type="domain" description="Nudix hydrolase" evidence="4">
    <location>
        <begin position="42"/>
        <end position="174"/>
    </location>
</feature>
<dbReference type="InterPro" id="IPR000086">
    <property type="entry name" value="NUDIX_hydrolase_dom"/>
</dbReference>
<accession>G2G3X2</accession>
<feature type="region of interest" description="Disordered" evidence="3">
    <location>
        <begin position="1"/>
        <end position="37"/>
    </location>
</feature>
<keyword evidence="6" id="KW-1185">Reference proteome</keyword>
<dbReference type="AlphaFoldDB" id="G2G3X2"/>
<dbReference type="OrthoDB" id="21568at2"/>
<evidence type="ECO:0000259" key="4">
    <source>
        <dbReference type="PROSITE" id="PS51462"/>
    </source>
</evidence>
<evidence type="ECO:0000313" key="5">
    <source>
        <dbReference type="EMBL" id="EGX61868.1"/>
    </source>
</evidence>
<dbReference type="SUPFAM" id="SSF55811">
    <property type="entry name" value="Nudix"/>
    <property type="match status" value="1"/>
</dbReference>
<dbReference type="PANTHER" id="PTHR43046">
    <property type="entry name" value="GDP-MANNOSE MANNOSYL HYDROLASE"/>
    <property type="match status" value="1"/>
</dbReference>
<proteinExistence type="predicted"/>
<reference evidence="5 6" key="1">
    <citation type="submission" date="2011-08" db="EMBL/GenBank/DDBJ databases">
        <authorList>
            <person name="Lin Y."/>
            <person name="Hao X."/>
            <person name="Johnstone L."/>
            <person name="Miller S.J."/>
            <person name="Wei G."/>
            <person name="Rensing C."/>
        </authorList>
    </citation>
    <scope>NUCLEOTIDE SEQUENCE [LARGE SCALE GENOMIC DNA]</scope>
    <source>
        <strain evidence="5 6">K42</strain>
    </source>
</reference>
<dbReference type="EMBL" id="AGBF01000001">
    <property type="protein sequence ID" value="EGX61868.1"/>
    <property type="molecule type" value="Genomic_DNA"/>
</dbReference>
<dbReference type="CDD" id="cd04683">
    <property type="entry name" value="NUDIX_Hydrolase"/>
    <property type="match status" value="1"/>
</dbReference>
<dbReference type="InterPro" id="IPR015797">
    <property type="entry name" value="NUDIX_hydrolase-like_dom_sf"/>
</dbReference>
<evidence type="ECO:0000256" key="2">
    <source>
        <dbReference type="ARBA" id="ARBA00022801"/>
    </source>
</evidence>
<dbReference type="RefSeq" id="WP_007490626.1">
    <property type="nucleotide sequence ID" value="NZ_AGBF01000001.1"/>
</dbReference>